<protein>
    <submittedName>
        <fullName evidence="1">Het domain protein</fullName>
    </submittedName>
</protein>
<dbReference type="AlphaFoldDB" id="A0A8H6Y2E1"/>
<sequence length="831" mass="93125">MESCIGRSCSPAAIPAPIGLQPEPGFKHESAPEHIEDGQVQLGSSGSSRDAISSPLPGTDCISLTIPQLRTDLPPRPEFTPFTVPYLCASSQYDAKGFWTYPERRGWIIHLKDTNCHVLCPPGFCCHGTSLVKDGVELSMREKPPIFTRADGIPVLASDKAMFLQAWLFFGLLTEVSALCGLDLDIPAEFVVDNGSISTAKLNGLPGRWFAAAVQTHRAGDTSLMERILALMRQAILVLDEERNETGTLMFNYTYAECRVLHSLDIACRTLALHLLFHIYMPGFTAPDEDGWGRQRISNSVDWIGRRGEGLDQLSSLSRDELEEKGWCESELDLLAAEDLAFASLLSRPMIRDHSRCGDIVCNAYQTDEATYMTRHVSDGCSCTFVGTETSALVDALSKDKVPKVVITEQLELQVIVEDDYPYIALSHVWADGLGNPFKNALPRCQLRRLRNFSKELYRESNPAPESAGFPVGLWMDTLCIPVEPSANEYRKKAIHLMGKTFNDANVVLVLDRELEIVESMTASFLELGLRILCSGWIKRLWTLQEAALASEAHGIDKLYFQMHDGPFLYQKYDRNRRALRHADKTEIRAEERTILLESAIMLELGAQIPSIHVMRDMREGWSQFRVIYYAIEHRSTSKAEDIPICITSLLGKDLSTILSTAEAESRMASFYVLMREIPLGVMWCERPEKVGPQTVSLGTHVYHLLPSKYRGFTLDIEEEDVETTLPDAFNIATETGEVLAKLIRHSQRARWDIPMQQNLALVLRQDDRSAVLFPRAAIVAVEGIVQHEELQATEFVCQIVGYMDILPPDGSHDKVFRGHLTGDNQMWCIT</sequence>
<gene>
    <name evidence="1" type="ORF">MSAN_01636200</name>
</gene>
<dbReference type="PANTHER" id="PTHR39596">
    <property type="match status" value="1"/>
</dbReference>
<name>A0A8H6Y2E1_9AGAR</name>
<dbReference type="PANTHER" id="PTHR39596:SF2">
    <property type="entry name" value="HET DOMAIN PROTEIN (AFU_ORTHOLOGUE AFUA_1G17550)-RELATED"/>
    <property type="match status" value="1"/>
</dbReference>
<dbReference type="Proteomes" id="UP000623467">
    <property type="component" value="Unassembled WGS sequence"/>
</dbReference>
<proteinExistence type="predicted"/>
<comment type="caution">
    <text evidence="1">The sequence shown here is derived from an EMBL/GenBank/DDBJ whole genome shotgun (WGS) entry which is preliminary data.</text>
</comment>
<keyword evidence="2" id="KW-1185">Reference proteome</keyword>
<reference evidence="1" key="1">
    <citation type="submission" date="2020-05" db="EMBL/GenBank/DDBJ databases">
        <title>Mycena genomes resolve the evolution of fungal bioluminescence.</title>
        <authorList>
            <person name="Tsai I.J."/>
        </authorList>
    </citation>
    <scope>NUCLEOTIDE SEQUENCE</scope>
    <source>
        <strain evidence="1">160909Yilan</strain>
    </source>
</reference>
<dbReference type="OrthoDB" id="2426273at2759"/>
<evidence type="ECO:0000313" key="1">
    <source>
        <dbReference type="EMBL" id="KAF7350751.1"/>
    </source>
</evidence>
<dbReference type="EMBL" id="JACAZH010000014">
    <property type="protein sequence ID" value="KAF7350751.1"/>
    <property type="molecule type" value="Genomic_DNA"/>
</dbReference>
<organism evidence="1 2">
    <name type="scientific">Mycena sanguinolenta</name>
    <dbReference type="NCBI Taxonomy" id="230812"/>
    <lineage>
        <taxon>Eukaryota</taxon>
        <taxon>Fungi</taxon>
        <taxon>Dikarya</taxon>
        <taxon>Basidiomycota</taxon>
        <taxon>Agaricomycotina</taxon>
        <taxon>Agaricomycetes</taxon>
        <taxon>Agaricomycetidae</taxon>
        <taxon>Agaricales</taxon>
        <taxon>Marasmiineae</taxon>
        <taxon>Mycenaceae</taxon>
        <taxon>Mycena</taxon>
    </lineage>
</organism>
<accession>A0A8H6Y2E1</accession>
<evidence type="ECO:0000313" key="2">
    <source>
        <dbReference type="Proteomes" id="UP000623467"/>
    </source>
</evidence>